<evidence type="ECO:0000259" key="8">
    <source>
        <dbReference type="PROSITE" id="PS50928"/>
    </source>
</evidence>
<organism evidence="9 10">
    <name type="scientific">Aquibacillus salsiterrae</name>
    <dbReference type="NCBI Taxonomy" id="2950439"/>
    <lineage>
        <taxon>Bacteria</taxon>
        <taxon>Bacillati</taxon>
        <taxon>Bacillota</taxon>
        <taxon>Bacilli</taxon>
        <taxon>Bacillales</taxon>
        <taxon>Bacillaceae</taxon>
        <taxon>Aquibacillus</taxon>
    </lineage>
</organism>
<feature type="domain" description="ABC transmembrane type-1" evidence="8">
    <location>
        <begin position="88"/>
        <end position="299"/>
    </location>
</feature>
<feature type="transmembrane region" description="Helical" evidence="7">
    <location>
        <begin position="278"/>
        <end position="298"/>
    </location>
</feature>
<keyword evidence="5 7" id="KW-1133">Transmembrane helix</keyword>
<dbReference type="InterPro" id="IPR035906">
    <property type="entry name" value="MetI-like_sf"/>
</dbReference>
<dbReference type="EMBL" id="JAMQKC010000028">
    <property type="protein sequence ID" value="MDC3418465.1"/>
    <property type="molecule type" value="Genomic_DNA"/>
</dbReference>
<dbReference type="AlphaFoldDB" id="A0A9X4AHL7"/>
<evidence type="ECO:0000256" key="6">
    <source>
        <dbReference type="ARBA" id="ARBA00023136"/>
    </source>
</evidence>
<feature type="transmembrane region" description="Helical" evidence="7">
    <location>
        <begin position="173"/>
        <end position="197"/>
    </location>
</feature>
<evidence type="ECO:0000256" key="1">
    <source>
        <dbReference type="ARBA" id="ARBA00004651"/>
    </source>
</evidence>
<comment type="caution">
    <text evidence="9">The sequence shown here is derived from an EMBL/GenBank/DDBJ whole genome shotgun (WGS) entry which is preliminary data.</text>
</comment>
<evidence type="ECO:0000256" key="4">
    <source>
        <dbReference type="ARBA" id="ARBA00022692"/>
    </source>
</evidence>
<comment type="subcellular location">
    <subcellularLocation>
        <location evidence="1 7">Cell membrane</location>
        <topology evidence="1 7">Multi-pass membrane protein</topology>
    </subcellularLocation>
</comment>
<dbReference type="GO" id="GO:0005886">
    <property type="term" value="C:plasma membrane"/>
    <property type="evidence" value="ECO:0007669"/>
    <property type="project" value="UniProtKB-SubCell"/>
</dbReference>
<dbReference type="PANTHER" id="PTHR30193">
    <property type="entry name" value="ABC TRANSPORTER PERMEASE PROTEIN"/>
    <property type="match status" value="1"/>
</dbReference>
<keyword evidence="6 7" id="KW-0472">Membrane</keyword>
<keyword evidence="3" id="KW-1003">Cell membrane</keyword>
<dbReference type="Gene3D" id="1.10.3720.10">
    <property type="entry name" value="MetI-like"/>
    <property type="match status" value="1"/>
</dbReference>
<keyword evidence="10" id="KW-1185">Reference proteome</keyword>
<feature type="transmembrane region" description="Helical" evidence="7">
    <location>
        <begin position="27"/>
        <end position="47"/>
    </location>
</feature>
<dbReference type="InterPro" id="IPR051393">
    <property type="entry name" value="ABC_transporter_permease"/>
</dbReference>
<feature type="transmembrane region" description="Helical" evidence="7">
    <location>
        <begin position="125"/>
        <end position="146"/>
    </location>
</feature>
<reference evidence="9" key="1">
    <citation type="submission" date="2022-06" db="EMBL/GenBank/DDBJ databases">
        <title>Aquibacillus sp. a new bacterium isolated from soil saline samples.</title>
        <authorList>
            <person name="Galisteo C."/>
            <person name="De La Haba R."/>
            <person name="Sanchez-Porro C."/>
            <person name="Ventosa A."/>
        </authorList>
    </citation>
    <scope>NUCLEOTIDE SEQUENCE</scope>
    <source>
        <strain evidence="9">3ASR75-54</strain>
    </source>
</reference>
<evidence type="ECO:0000256" key="2">
    <source>
        <dbReference type="ARBA" id="ARBA00022448"/>
    </source>
</evidence>
<dbReference type="PROSITE" id="PS50928">
    <property type="entry name" value="ABC_TM1"/>
    <property type="match status" value="1"/>
</dbReference>
<comment type="similarity">
    <text evidence="7">Belongs to the binding-protein-dependent transport system permease family.</text>
</comment>
<dbReference type="InterPro" id="IPR000515">
    <property type="entry name" value="MetI-like"/>
</dbReference>
<dbReference type="CDD" id="cd06261">
    <property type="entry name" value="TM_PBP2"/>
    <property type="match status" value="1"/>
</dbReference>
<proteinExistence type="inferred from homology"/>
<gene>
    <name evidence="9" type="ORF">NC799_16415</name>
</gene>
<dbReference type="Proteomes" id="UP001145069">
    <property type="component" value="Unassembled WGS sequence"/>
</dbReference>
<keyword evidence="4 7" id="KW-0812">Transmembrane</keyword>
<sequence>MSNLELNTKVEPKRTKKRHVTLKQQKYIFIYSCLFVPVVFFLSIRLLPMLYTFNVGFHEWKILSPEQPFVGLSNYTSLFQDEVFLRALQNTGIYVLVGVIGQMILGLIVSLLLQRVNRFVGLFRVIYFIPYITSAVAISWIFKWILMNNGILNNILLNLGFEKQLFLQDPNQAIYLVIGTIIFQGLGFQIVIFLAGLENIPNMFYEAADIDGANGWQKLSKITLPLLNPTIVFSAVIATISFLQSFTQIENMTGGGPLNSTMTIVYYIYELAFQKFEMGYASAATVILFLIIFLITLFQMKVLTKRFDY</sequence>
<evidence type="ECO:0000313" key="9">
    <source>
        <dbReference type="EMBL" id="MDC3418465.1"/>
    </source>
</evidence>
<evidence type="ECO:0000256" key="7">
    <source>
        <dbReference type="RuleBase" id="RU363032"/>
    </source>
</evidence>
<evidence type="ECO:0000313" key="10">
    <source>
        <dbReference type="Proteomes" id="UP001145069"/>
    </source>
</evidence>
<name>A0A9X4AHL7_9BACI</name>
<dbReference type="RefSeq" id="WP_272447531.1">
    <property type="nucleotide sequence ID" value="NZ_JAMQKC010000028.1"/>
</dbReference>
<dbReference type="GO" id="GO:0055085">
    <property type="term" value="P:transmembrane transport"/>
    <property type="evidence" value="ECO:0007669"/>
    <property type="project" value="InterPro"/>
</dbReference>
<evidence type="ECO:0000256" key="5">
    <source>
        <dbReference type="ARBA" id="ARBA00022989"/>
    </source>
</evidence>
<keyword evidence="2 7" id="KW-0813">Transport</keyword>
<dbReference type="SUPFAM" id="SSF161098">
    <property type="entry name" value="MetI-like"/>
    <property type="match status" value="1"/>
</dbReference>
<accession>A0A9X4AHL7</accession>
<evidence type="ECO:0000256" key="3">
    <source>
        <dbReference type="ARBA" id="ARBA00022475"/>
    </source>
</evidence>
<feature type="transmembrane region" description="Helical" evidence="7">
    <location>
        <begin position="93"/>
        <end position="113"/>
    </location>
</feature>
<protein>
    <submittedName>
        <fullName evidence="9">Sugar ABC transporter permease</fullName>
    </submittedName>
</protein>
<dbReference type="PANTHER" id="PTHR30193:SF37">
    <property type="entry name" value="INNER MEMBRANE ABC TRANSPORTER PERMEASE PROTEIN YCJO"/>
    <property type="match status" value="1"/>
</dbReference>
<feature type="transmembrane region" description="Helical" evidence="7">
    <location>
        <begin position="226"/>
        <end position="246"/>
    </location>
</feature>
<dbReference type="Pfam" id="PF00528">
    <property type="entry name" value="BPD_transp_1"/>
    <property type="match status" value="1"/>
</dbReference>